<name>A0ABX1GJ79_9GAMM</name>
<accession>A0ABX1GJ79</accession>
<dbReference type="InterPro" id="IPR032710">
    <property type="entry name" value="NTF2-like_dom_sf"/>
</dbReference>
<dbReference type="RefSeq" id="WP_168451810.1">
    <property type="nucleotide sequence ID" value="NZ_JAAWWK010000007.1"/>
</dbReference>
<protein>
    <submittedName>
        <fullName evidence="1">Uncharacterized protein</fullName>
    </submittedName>
</protein>
<dbReference type="InterPro" id="IPR006311">
    <property type="entry name" value="TAT_signal"/>
</dbReference>
<sequence>MHLGYLDDESLSPNSENLSKRRSFLKTAGIAMSVAGLAPAAAFAAKADANGFKGEGRMGMSSGEDWIDTFYTGGAEAIVHYYADDFVFEDITLFQTITDKDELYRAFLPFGKGSPAGEHQFDVLRYDGGLAGDRTAQLRMEKPDGYSDADWKLWSADTFLGADHSYDEWCVMQWIWRGKHNVDFLGLPAVGKTTTTRGITFHCYKNRKVVREFTYWNYRDVAIQLGAAAKPNKFWKK</sequence>
<keyword evidence="2" id="KW-1185">Reference proteome</keyword>
<dbReference type="Gene3D" id="3.10.450.50">
    <property type="match status" value="1"/>
</dbReference>
<comment type="caution">
    <text evidence="1">The sequence shown here is derived from an EMBL/GenBank/DDBJ whole genome shotgun (WGS) entry which is preliminary data.</text>
</comment>
<evidence type="ECO:0000313" key="2">
    <source>
        <dbReference type="Proteomes" id="UP000765845"/>
    </source>
</evidence>
<organism evidence="1 2">
    <name type="scientific">Spongiibacter thalassae</name>
    <dbReference type="NCBI Taxonomy" id="2721624"/>
    <lineage>
        <taxon>Bacteria</taxon>
        <taxon>Pseudomonadati</taxon>
        <taxon>Pseudomonadota</taxon>
        <taxon>Gammaproteobacteria</taxon>
        <taxon>Cellvibrionales</taxon>
        <taxon>Spongiibacteraceae</taxon>
        <taxon>Spongiibacter</taxon>
    </lineage>
</organism>
<evidence type="ECO:0000313" key="1">
    <source>
        <dbReference type="EMBL" id="NKI19289.1"/>
    </source>
</evidence>
<dbReference type="SUPFAM" id="SSF54427">
    <property type="entry name" value="NTF2-like"/>
    <property type="match status" value="1"/>
</dbReference>
<dbReference type="PROSITE" id="PS51318">
    <property type="entry name" value="TAT"/>
    <property type="match status" value="1"/>
</dbReference>
<proteinExistence type="predicted"/>
<reference evidence="1 2" key="1">
    <citation type="submission" date="2020-04" db="EMBL/GenBank/DDBJ databases">
        <authorList>
            <person name="Yoon J."/>
        </authorList>
    </citation>
    <scope>NUCLEOTIDE SEQUENCE [LARGE SCALE GENOMIC DNA]</scope>
    <source>
        <strain evidence="1 2">KMU-166</strain>
    </source>
</reference>
<dbReference type="Proteomes" id="UP000765845">
    <property type="component" value="Unassembled WGS sequence"/>
</dbReference>
<dbReference type="EMBL" id="JAAWWK010000007">
    <property type="protein sequence ID" value="NKI19289.1"/>
    <property type="molecule type" value="Genomic_DNA"/>
</dbReference>
<gene>
    <name evidence="1" type="ORF">HCU74_17925</name>
</gene>